<evidence type="ECO:0000256" key="1">
    <source>
        <dbReference type="SAM" id="MobiDB-lite"/>
    </source>
</evidence>
<organism evidence="2 3">
    <name type="scientific">Streptosporangium carneum</name>
    <dbReference type="NCBI Taxonomy" id="47481"/>
    <lineage>
        <taxon>Bacteria</taxon>
        <taxon>Bacillati</taxon>
        <taxon>Actinomycetota</taxon>
        <taxon>Actinomycetes</taxon>
        <taxon>Streptosporangiales</taxon>
        <taxon>Streptosporangiaceae</taxon>
        <taxon>Streptosporangium</taxon>
    </lineage>
</organism>
<feature type="compositionally biased region" description="Pro residues" evidence="1">
    <location>
        <begin position="119"/>
        <end position="130"/>
    </location>
</feature>
<feature type="compositionally biased region" description="Basic residues" evidence="1">
    <location>
        <begin position="1"/>
        <end position="11"/>
    </location>
</feature>
<dbReference type="AlphaFoldDB" id="A0A9W6ME01"/>
<feature type="region of interest" description="Disordered" evidence="1">
    <location>
        <begin position="1"/>
        <end position="29"/>
    </location>
</feature>
<dbReference type="EMBL" id="BSEV01000008">
    <property type="protein sequence ID" value="GLK10617.1"/>
    <property type="molecule type" value="Genomic_DNA"/>
</dbReference>
<accession>A0A9W6ME01</accession>
<evidence type="ECO:0000313" key="3">
    <source>
        <dbReference type="Proteomes" id="UP001143474"/>
    </source>
</evidence>
<evidence type="ECO:0000313" key="2">
    <source>
        <dbReference type="EMBL" id="GLK10617.1"/>
    </source>
</evidence>
<reference evidence="2" key="2">
    <citation type="submission" date="2023-01" db="EMBL/GenBank/DDBJ databases">
        <authorList>
            <person name="Sun Q."/>
            <person name="Evtushenko L."/>
        </authorList>
    </citation>
    <scope>NUCLEOTIDE SEQUENCE</scope>
    <source>
        <strain evidence="2">VKM Ac-2007</strain>
    </source>
</reference>
<proteinExistence type="predicted"/>
<keyword evidence="3" id="KW-1185">Reference proteome</keyword>
<feature type="region of interest" description="Disordered" evidence="1">
    <location>
        <begin position="95"/>
        <end position="130"/>
    </location>
</feature>
<name>A0A9W6ME01_9ACTN</name>
<dbReference type="RefSeq" id="WP_271219031.1">
    <property type="nucleotide sequence ID" value="NZ_BAAAVD010000032.1"/>
</dbReference>
<sequence length="130" mass="14911">MIRLRRSRPPGRHRDGQPHTSVHRRLWDGPARDEAQRLERSMPAWLVLYSLGNRRFYAIARHWETAEPVIVCDDTAEGLEARMREEETAFARTLSVSPLPNGHHDAPSPPRIVTSPTRVPGPPHPYQWVA</sequence>
<protein>
    <submittedName>
        <fullName evidence="2">Uncharacterized protein</fullName>
    </submittedName>
</protein>
<gene>
    <name evidence="2" type="ORF">GCM10017600_40230</name>
</gene>
<dbReference type="Proteomes" id="UP001143474">
    <property type="component" value="Unassembled WGS sequence"/>
</dbReference>
<comment type="caution">
    <text evidence="2">The sequence shown here is derived from an EMBL/GenBank/DDBJ whole genome shotgun (WGS) entry which is preliminary data.</text>
</comment>
<reference evidence="2" key="1">
    <citation type="journal article" date="2014" name="Int. J. Syst. Evol. Microbiol.">
        <title>Complete genome sequence of Corynebacterium casei LMG S-19264T (=DSM 44701T), isolated from a smear-ripened cheese.</title>
        <authorList>
            <consortium name="US DOE Joint Genome Institute (JGI-PGF)"/>
            <person name="Walter F."/>
            <person name="Albersmeier A."/>
            <person name="Kalinowski J."/>
            <person name="Ruckert C."/>
        </authorList>
    </citation>
    <scope>NUCLEOTIDE SEQUENCE</scope>
    <source>
        <strain evidence="2">VKM Ac-2007</strain>
    </source>
</reference>